<reference evidence="1 2" key="1">
    <citation type="journal article" date="2021" name="J. Hered.">
        <title>A chromosome-level genome assembly of the parasitoid wasp, Cotesia glomerata (Hymenoptera: Braconidae).</title>
        <authorList>
            <person name="Pinto B.J."/>
            <person name="Weis J.J."/>
            <person name="Gamble T."/>
            <person name="Ode P.J."/>
            <person name="Paul R."/>
            <person name="Zaspel J.M."/>
        </authorList>
    </citation>
    <scope>NUCLEOTIDE SEQUENCE [LARGE SCALE GENOMIC DNA]</scope>
    <source>
        <strain evidence="1">CgM1</strain>
    </source>
</reference>
<accession>A0AAV7HWU0</accession>
<dbReference type="Proteomes" id="UP000826195">
    <property type="component" value="Unassembled WGS sequence"/>
</dbReference>
<protein>
    <submittedName>
        <fullName evidence="1">Uncharacterized protein</fullName>
    </submittedName>
</protein>
<evidence type="ECO:0000313" key="2">
    <source>
        <dbReference type="Proteomes" id="UP000826195"/>
    </source>
</evidence>
<dbReference type="AlphaFoldDB" id="A0AAV7HWU0"/>
<keyword evidence="2" id="KW-1185">Reference proteome</keyword>
<gene>
    <name evidence="1" type="ORF">KQX54_015174</name>
</gene>
<organism evidence="1 2">
    <name type="scientific">Cotesia glomerata</name>
    <name type="common">Lepidopteran parasitic wasp</name>
    <name type="synonym">Apanteles glomeratus</name>
    <dbReference type="NCBI Taxonomy" id="32391"/>
    <lineage>
        <taxon>Eukaryota</taxon>
        <taxon>Metazoa</taxon>
        <taxon>Ecdysozoa</taxon>
        <taxon>Arthropoda</taxon>
        <taxon>Hexapoda</taxon>
        <taxon>Insecta</taxon>
        <taxon>Pterygota</taxon>
        <taxon>Neoptera</taxon>
        <taxon>Endopterygota</taxon>
        <taxon>Hymenoptera</taxon>
        <taxon>Apocrita</taxon>
        <taxon>Ichneumonoidea</taxon>
        <taxon>Braconidae</taxon>
        <taxon>Microgastrinae</taxon>
        <taxon>Cotesia</taxon>
    </lineage>
</organism>
<name>A0AAV7HWU0_COTGL</name>
<sequence>MLFIPPAHLSTLYISLYSESRSLVSLFTLPIFLHVPHPHGINCGHHDYRNGDPEAEGCFFHGRLTKAPPMSRRYVVLWTTESKTTKVPTKLSTDHDNVYEYVECRHGSWIVDSFSFISAMCVAKGLKYPKECKREVNGKSRYKDRDVEGKTGVATDSYGLT</sequence>
<evidence type="ECO:0000313" key="1">
    <source>
        <dbReference type="EMBL" id="KAH0535227.1"/>
    </source>
</evidence>
<dbReference type="EMBL" id="JAHXZJ010002982">
    <property type="protein sequence ID" value="KAH0535227.1"/>
    <property type="molecule type" value="Genomic_DNA"/>
</dbReference>
<proteinExistence type="predicted"/>
<comment type="caution">
    <text evidence="1">The sequence shown here is derived from an EMBL/GenBank/DDBJ whole genome shotgun (WGS) entry which is preliminary data.</text>
</comment>